<gene>
    <name evidence="2" type="ORF">ANIA_11448</name>
</gene>
<reference evidence="3" key="2">
    <citation type="journal article" date="2009" name="Fungal Genet. Biol.">
        <title>The 2008 update of the Aspergillus nidulans genome annotation: a community effort.</title>
        <authorList>
            <person name="Wortman J.R."/>
            <person name="Gilsenan J.M."/>
            <person name="Joardar V."/>
            <person name="Deegan J."/>
            <person name="Clutterbuck J."/>
            <person name="Andersen M.R."/>
            <person name="Archer D."/>
            <person name="Bencina M."/>
            <person name="Braus G."/>
            <person name="Coutinho P."/>
            <person name="von Dohren H."/>
            <person name="Doonan J."/>
            <person name="Driessen A.J."/>
            <person name="Durek P."/>
            <person name="Espeso E."/>
            <person name="Fekete E."/>
            <person name="Flipphi M."/>
            <person name="Estrada C.G."/>
            <person name="Geysens S."/>
            <person name="Goldman G."/>
            <person name="de Groot P.W."/>
            <person name="Hansen K."/>
            <person name="Harris S.D."/>
            <person name="Heinekamp T."/>
            <person name="Helmstaedt K."/>
            <person name="Henrissat B."/>
            <person name="Hofmann G."/>
            <person name="Homan T."/>
            <person name="Horio T."/>
            <person name="Horiuchi H."/>
            <person name="James S."/>
            <person name="Jones M."/>
            <person name="Karaffa L."/>
            <person name="Karanyi Z."/>
            <person name="Kato M."/>
            <person name="Keller N."/>
            <person name="Kelly D.E."/>
            <person name="Kiel J.A."/>
            <person name="Kim J.M."/>
            <person name="van der Klei I.J."/>
            <person name="Klis F.M."/>
            <person name="Kovalchuk A."/>
            <person name="Krasevec N."/>
            <person name="Kubicek C.P."/>
            <person name="Liu B."/>
            <person name="Maccabe A."/>
            <person name="Meyer V."/>
            <person name="Mirabito P."/>
            <person name="Miskei M."/>
            <person name="Mos M."/>
            <person name="Mullins J."/>
            <person name="Nelson D.R."/>
            <person name="Nielsen J."/>
            <person name="Oakley B.R."/>
            <person name="Osmani S.A."/>
            <person name="Pakula T."/>
            <person name="Paszewski A."/>
            <person name="Paulsen I."/>
            <person name="Pilsyk S."/>
            <person name="Pocsi I."/>
            <person name="Punt P.J."/>
            <person name="Ram A.F."/>
            <person name="Ren Q."/>
            <person name="Robellet X."/>
            <person name="Robson G."/>
            <person name="Seiboth B."/>
            <person name="van Solingen P."/>
            <person name="Specht T."/>
            <person name="Sun J."/>
            <person name="Taheri-Talesh N."/>
            <person name="Takeshita N."/>
            <person name="Ussery D."/>
            <person name="vanKuyk P.A."/>
            <person name="Visser H."/>
            <person name="van de Vondervoort P.J."/>
            <person name="de Vries R.P."/>
            <person name="Walton J."/>
            <person name="Xiang X."/>
            <person name="Xiong Y."/>
            <person name="Zeng A.P."/>
            <person name="Brandt B.W."/>
            <person name="Cornell M.J."/>
            <person name="van den Hondel C.A."/>
            <person name="Visser J."/>
            <person name="Oliver S.G."/>
            <person name="Turner G."/>
        </authorList>
    </citation>
    <scope>GENOME REANNOTATION</scope>
    <source>
        <strain evidence="3">FGSC A4 / ATCC 38163 / CBS 112.46 / NRRL 194 / M139</strain>
    </source>
</reference>
<reference evidence="3" key="1">
    <citation type="journal article" date="2005" name="Nature">
        <title>Sequencing of Aspergillus nidulans and comparative analysis with A. fumigatus and A. oryzae.</title>
        <authorList>
            <person name="Galagan J.E."/>
            <person name="Calvo S.E."/>
            <person name="Cuomo C."/>
            <person name="Ma L.J."/>
            <person name="Wortman J.R."/>
            <person name="Batzoglou S."/>
            <person name="Lee S.I."/>
            <person name="Basturkmen M."/>
            <person name="Spevak C.C."/>
            <person name="Clutterbuck J."/>
            <person name="Kapitonov V."/>
            <person name="Jurka J."/>
            <person name="Scazzocchio C."/>
            <person name="Farman M."/>
            <person name="Butler J."/>
            <person name="Purcell S."/>
            <person name="Harris S."/>
            <person name="Braus G.H."/>
            <person name="Draht O."/>
            <person name="Busch S."/>
            <person name="D'Enfert C."/>
            <person name="Bouchier C."/>
            <person name="Goldman G.H."/>
            <person name="Bell-Pedersen D."/>
            <person name="Griffiths-Jones S."/>
            <person name="Doonan J.H."/>
            <person name="Yu J."/>
            <person name="Vienken K."/>
            <person name="Pain A."/>
            <person name="Freitag M."/>
            <person name="Selker E.U."/>
            <person name="Archer D.B."/>
            <person name="Penalva M.A."/>
            <person name="Oakley B.R."/>
            <person name="Momany M."/>
            <person name="Tanaka T."/>
            <person name="Kumagai T."/>
            <person name="Asai K."/>
            <person name="Machida M."/>
            <person name="Nierman W.C."/>
            <person name="Denning D.W."/>
            <person name="Caddick M."/>
            <person name="Hynes M."/>
            <person name="Paoletti M."/>
            <person name="Fischer R."/>
            <person name="Miller B."/>
            <person name="Dyer P."/>
            <person name="Sachs M.S."/>
            <person name="Osmani S.A."/>
            <person name="Birren B.W."/>
        </authorList>
    </citation>
    <scope>NUCLEOTIDE SEQUENCE [LARGE SCALE GENOMIC DNA]</scope>
    <source>
        <strain evidence="3">FGSC A4 / ATCC 38163 / CBS 112.46 / NRRL 194 / M139</strain>
    </source>
</reference>
<sequence>MALPVPHGLSSPEQGCQNPREFEYCS</sequence>
<proteinExistence type="predicted"/>
<evidence type="ECO:0000313" key="2">
    <source>
        <dbReference type="EMBL" id="CBF76672.1"/>
    </source>
</evidence>
<accession>C8VA89</accession>
<dbReference type="Proteomes" id="UP000000560">
    <property type="component" value="Chromosome III"/>
</dbReference>
<evidence type="ECO:0000313" key="3">
    <source>
        <dbReference type="Proteomes" id="UP000000560"/>
    </source>
</evidence>
<dbReference type="HOGENOM" id="CLU_3417261_0_0_1"/>
<name>C8VA89_EMENI</name>
<dbReference type="AlphaFoldDB" id="C8VA89"/>
<keyword evidence="3" id="KW-1185">Reference proteome</keyword>
<protein>
    <submittedName>
        <fullName evidence="2">Uncharacterized protein</fullName>
    </submittedName>
</protein>
<dbReference type="EMBL" id="BN001303">
    <property type="protein sequence ID" value="CBF76672.1"/>
    <property type="molecule type" value="Genomic_DNA"/>
</dbReference>
<feature type="region of interest" description="Disordered" evidence="1">
    <location>
        <begin position="1"/>
        <end position="26"/>
    </location>
</feature>
<organism evidence="2 3">
    <name type="scientific">Emericella nidulans (strain FGSC A4 / ATCC 38163 / CBS 112.46 / NRRL 194 / M139)</name>
    <name type="common">Aspergillus nidulans</name>
    <dbReference type="NCBI Taxonomy" id="227321"/>
    <lineage>
        <taxon>Eukaryota</taxon>
        <taxon>Fungi</taxon>
        <taxon>Dikarya</taxon>
        <taxon>Ascomycota</taxon>
        <taxon>Pezizomycotina</taxon>
        <taxon>Eurotiomycetes</taxon>
        <taxon>Eurotiomycetidae</taxon>
        <taxon>Eurotiales</taxon>
        <taxon>Aspergillaceae</taxon>
        <taxon>Aspergillus</taxon>
        <taxon>Aspergillus subgen. Nidulantes</taxon>
    </lineage>
</organism>
<dbReference type="InParanoid" id="C8VA89"/>
<evidence type="ECO:0000256" key="1">
    <source>
        <dbReference type="SAM" id="MobiDB-lite"/>
    </source>
</evidence>